<dbReference type="SUPFAM" id="SSF48452">
    <property type="entry name" value="TPR-like"/>
    <property type="match status" value="1"/>
</dbReference>
<evidence type="ECO:0000256" key="2">
    <source>
        <dbReference type="ARBA" id="ARBA00022803"/>
    </source>
</evidence>
<dbReference type="Pfam" id="PF14559">
    <property type="entry name" value="TPR_19"/>
    <property type="match status" value="1"/>
</dbReference>
<dbReference type="AlphaFoldDB" id="A0A3B1CQN1"/>
<dbReference type="PROSITE" id="PS50110">
    <property type="entry name" value="RESPONSE_REGULATORY"/>
    <property type="match status" value="1"/>
</dbReference>
<dbReference type="Gene3D" id="3.40.50.2300">
    <property type="match status" value="1"/>
</dbReference>
<sequence length="387" mass="43446">MTTPDYATMKILIVDDMFNMRQTLKNMLRHIGFTRITDADNGEKALEVIESKPIDFIICDWNMPKMAGLEFLRQMRSNPQYRDTPFLMITAEVNESRIVQAAETEVDGYLIKPFIAKSLEKKIGKILENKARPTEFEANMKAGVRFLDEGKYDESISSFAQALKLKPESARARLFLGEGYKAKGDIGNAERWFKGAVHANPQYTRAYESLGDLYAGMGKEEEASQALEKASEISPDNAERQVKLGKLYIKTGKEEKADIAFQAALKSDTSQAELHTEIGEIYLAAGKDAKAAEAFQSSLSKVQSVHVYNRLGIALRKEGRLPEAIIEYHKALLIAPNDEALLYNIGRAYLDNDQKEKAIESLNRALMIDPDFKECTQLIASIKANKQ</sequence>
<evidence type="ECO:0000313" key="4">
    <source>
        <dbReference type="EMBL" id="VAX25000.1"/>
    </source>
</evidence>
<dbReference type="SMART" id="SM00028">
    <property type="entry name" value="TPR"/>
    <property type="match status" value="7"/>
</dbReference>
<dbReference type="SMART" id="SM00448">
    <property type="entry name" value="REC"/>
    <property type="match status" value="1"/>
</dbReference>
<dbReference type="EMBL" id="UOGE01000099">
    <property type="protein sequence ID" value="VAX25000.1"/>
    <property type="molecule type" value="Genomic_DNA"/>
</dbReference>
<dbReference type="InterPro" id="IPR019734">
    <property type="entry name" value="TPR_rpt"/>
</dbReference>
<feature type="domain" description="Response regulatory" evidence="3">
    <location>
        <begin position="10"/>
        <end position="127"/>
    </location>
</feature>
<dbReference type="PROSITE" id="PS50005">
    <property type="entry name" value="TPR"/>
    <property type="match status" value="6"/>
</dbReference>
<keyword evidence="4" id="KW-0969">Cilium</keyword>
<keyword evidence="4" id="KW-0282">Flagellum</keyword>
<dbReference type="GO" id="GO:0000160">
    <property type="term" value="P:phosphorelay signal transduction system"/>
    <property type="evidence" value="ECO:0007669"/>
    <property type="project" value="InterPro"/>
</dbReference>
<dbReference type="InterPro" id="IPR011006">
    <property type="entry name" value="CheY-like_superfamily"/>
</dbReference>
<dbReference type="PANTHER" id="PTHR44943:SF8">
    <property type="entry name" value="TPR REPEAT-CONTAINING PROTEIN MJ0263"/>
    <property type="match status" value="1"/>
</dbReference>
<protein>
    <submittedName>
        <fullName evidence="4">Chemotaxis regulator - transmits chemoreceptor signals to flagellar motor components CheY</fullName>
    </submittedName>
</protein>
<evidence type="ECO:0000256" key="1">
    <source>
        <dbReference type="ARBA" id="ARBA00022737"/>
    </source>
</evidence>
<keyword evidence="4" id="KW-0675">Receptor</keyword>
<dbReference type="Pfam" id="PF13414">
    <property type="entry name" value="TPR_11"/>
    <property type="match status" value="1"/>
</dbReference>
<dbReference type="InterPro" id="IPR001789">
    <property type="entry name" value="Sig_transdc_resp-reg_receiver"/>
</dbReference>
<evidence type="ECO:0000259" key="3">
    <source>
        <dbReference type="PROSITE" id="PS50110"/>
    </source>
</evidence>
<dbReference type="InterPro" id="IPR011990">
    <property type="entry name" value="TPR-like_helical_dom_sf"/>
</dbReference>
<organism evidence="4">
    <name type="scientific">hydrothermal vent metagenome</name>
    <dbReference type="NCBI Taxonomy" id="652676"/>
    <lineage>
        <taxon>unclassified sequences</taxon>
        <taxon>metagenomes</taxon>
        <taxon>ecological metagenomes</taxon>
    </lineage>
</organism>
<reference evidence="4" key="1">
    <citation type="submission" date="2018-06" db="EMBL/GenBank/DDBJ databases">
        <authorList>
            <person name="Zhirakovskaya E."/>
        </authorList>
    </citation>
    <scope>NUCLEOTIDE SEQUENCE</scope>
</reference>
<dbReference type="PROSITE" id="PS50293">
    <property type="entry name" value="TPR_REGION"/>
    <property type="match status" value="2"/>
</dbReference>
<proteinExistence type="predicted"/>
<dbReference type="Gene3D" id="1.25.40.10">
    <property type="entry name" value="Tetratricopeptide repeat domain"/>
    <property type="match status" value="2"/>
</dbReference>
<accession>A0A3B1CQN1</accession>
<keyword evidence="2" id="KW-0802">TPR repeat</keyword>
<dbReference type="PANTHER" id="PTHR44943">
    <property type="entry name" value="CELLULOSE SYNTHASE OPERON PROTEIN C"/>
    <property type="match status" value="1"/>
</dbReference>
<dbReference type="Pfam" id="PF00072">
    <property type="entry name" value="Response_reg"/>
    <property type="match status" value="1"/>
</dbReference>
<dbReference type="Pfam" id="PF13432">
    <property type="entry name" value="TPR_16"/>
    <property type="match status" value="1"/>
</dbReference>
<gene>
    <name evidence="4" type="ORF">MNBD_NITROSPINAE02-259</name>
</gene>
<dbReference type="SUPFAM" id="SSF52172">
    <property type="entry name" value="CheY-like"/>
    <property type="match status" value="1"/>
</dbReference>
<keyword evidence="1" id="KW-0677">Repeat</keyword>
<keyword evidence="4" id="KW-0966">Cell projection</keyword>
<name>A0A3B1CQN1_9ZZZZ</name>
<dbReference type="InterPro" id="IPR051685">
    <property type="entry name" value="Ycf3/AcsC/BcsC/TPR_MFPF"/>
</dbReference>